<dbReference type="PANTHER" id="PTHR31013:SF2">
    <property type="entry name" value="THAUMATIN-LIKE PROTEIN"/>
    <property type="match status" value="1"/>
</dbReference>
<dbReference type="EMBL" id="JADNRY010000011">
    <property type="protein sequence ID" value="KAF9075029.1"/>
    <property type="molecule type" value="Genomic_DNA"/>
</dbReference>
<proteinExistence type="predicted"/>
<dbReference type="AlphaFoldDB" id="A0A9P5PYP9"/>
<evidence type="ECO:0000313" key="2">
    <source>
        <dbReference type="EMBL" id="KAF9075029.1"/>
    </source>
</evidence>
<dbReference type="InterPro" id="IPR001938">
    <property type="entry name" value="Thaumatin"/>
</dbReference>
<dbReference type="PROSITE" id="PS51367">
    <property type="entry name" value="THAUMATIN_2"/>
    <property type="match status" value="1"/>
</dbReference>
<evidence type="ECO:0000256" key="1">
    <source>
        <dbReference type="SAM" id="SignalP"/>
    </source>
</evidence>
<dbReference type="PRINTS" id="PR00347">
    <property type="entry name" value="THAUMATIN"/>
</dbReference>
<dbReference type="Pfam" id="PF00314">
    <property type="entry name" value="Thaumatin"/>
    <property type="match status" value="1"/>
</dbReference>
<reference evidence="2" key="1">
    <citation type="submission" date="2020-11" db="EMBL/GenBank/DDBJ databases">
        <authorList>
            <consortium name="DOE Joint Genome Institute"/>
            <person name="Ahrendt S."/>
            <person name="Riley R."/>
            <person name="Andreopoulos W."/>
            <person name="Labutti K."/>
            <person name="Pangilinan J."/>
            <person name="Ruiz-Duenas F.J."/>
            <person name="Barrasa J.M."/>
            <person name="Sanchez-Garcia M."/>
            <person name="Camarero S."/>
            <person name="Miyauchi S."/>
            <person name="Serrano A."/>
            <person name="Linde D."/>
            <person name="Babiker R."/>
            <person name="Drula E."/>
            <person name="Ayuso-Fernandez I."/>
            <person name="Pacheco R."/>
            <person name="Padilla G."/>
            <person name="Ferreira P."/>
            <person name="Barriuso J."/>
            <person name="Kellner H."/>
            <person name="Castanera R."/>
            <person name="Alfaro M."/>
            <person name="Ramirez L."/>
            <person name="Pisabarro A.G."/>
            <person name="Kuo A."/>
            <person name="Tritt A."/>
            <person name="Lipzen A."/>
            <person name="He G."/>
            <person name="Yan M."/>
            <person name="Ng V."/>
            <person name="Cullen D."/>
            <person name="Martin F."/>
            <person name="Rosso M.-N."/>
            <person name="Henrissat B."/>
            <person name="Hibbett D."/>
            <person name="Martinez A.T."/>
            <person name="Grigoriev I.V."/>
        </authorList>
    </citation>
    <scope>NUCLEOTIDE SEQUENCE</scope>
    <source>
        <strain evidence="2">AH 40177</strain>
    </source>
</reference>
<accession>A0A9P5PYP9</accession>
<evidence type="ECO:0000313" key="3">
    <source>
        <dbReference type="Proteomes" id="UP000772434"/>
    </source>
</evidence>
<name>A0A9P5PYP9_9AGAR</name>
<protein>
    <submittedName>
        <fullName evidence="2">Thaumatin</fullName>
    </submittedName>
</protein>
<keyword evidence="1" id="KW-0732">Signal</keyword>
<dbReference type="InterPro" id="IPR037176">
    <property type="entry name" value="Osmotin/thaumatin-like_sf"/>
</dbReference>
<sequence>MFRHFLVAIVLAATSVVRANTLITLQNDCSFGVGMFVSSFPGSNNGINYSGNPSIVINAGQSTSITVPTGWSGRICDMPPGSGCENNCFGGIAFGEAACSMTEWTMDSGGLDFYDISNIQGFSVEMNIIPSNGGCESKSCPNVGCSCTEAYAPGNTSGQCGGTGPDDEAVAACPVGASYTVVYC</sequence>
<feature type="signal peptide" evidence="1">
    <location>
        <begin position="1"/>
        <end position="19"/>
    </location>
</feature>
<dbReference type="Gene3D" id="2.60.110.10">
    <property type="entry name" value="Thaumatin"/>
    <property type="match status" value="1"/>
</dbReference>
<dbReference type="SUPFAM" id="SSF49870">
    <property type="entry name" value="Osmotin, thaumatin-like protein"/>
    <property type="match status" value="1"/>
</dbReference>
<organism evidence="2 3">
    <name type="scientific">Rhodocollybia butyracea</name>
    <dbReference type="NCBI Taxonomy" id="206335"/>
    <lineage>
        <taxon>Eukaryota</taxon>
        <taxon>Fungi</taxon>
        <taxon>Dikarya</taxon>
        <taxon>Basidiomycota</taxon>
        <taxon>Agaricomycotina</taxon>
        <taxon>Agaricomycetes</taxon>
        <taxon>Agaricomycetidae</taxon>
        <taxon>Agaricales</taxon>
        <taxon>Marasmiineae</taxon>
        <taxon>Omphalotaceae</taxon>
        <taxon>Rhodocollybia</taxon>
    </lineage>
</organism>
<keyword evidence="3" id="KW-1185">Reference proteome</keyword>
<dbReference type="PANTHER" id="PTHR31013">
    <property type="entry name" value="THAUMATIN FAMILY PROTEIN-RELATED"/>
    <property type="match status" value="1"/>
</dbReference>
<feature type="chain" id="PRO_5040128492" evidence="1">
    <location>
        <begin position="20"/>
        <end position="184"/>
    </location>
</feature>
<comment type="caution">
    <text evidence="2">The sequence shown here is derived from an EMBL/GenBank/DDBJ whole genome shotgun (WGS) entry which is preliminary data.</text>
</comment>
<dbReference type="Proteomes" id="UP000772434">
    <property type="component" value="Unassembled WGS sequence"/>
</dbReference>
<dbReference type="SMART" id="SM00205">
    <property type="entry name" value="THN"/>
    <property type="match status" value="1"/>
</dbReference>
<dbReference type="OrthoDB" id="3197284at2759"/>
<gene>
    <name evidence="2" type="ORF">BDP27DRAFT_1316356</name>
</gene>